<dbReference type="Proteomes" id="UP000505210">
    <property type="component" value="Chromosome"/>
</dbReference>
<evidence type="ECO:0000256" key="1">
    <source>
        <dbReference type="SAM" id="Phobius"/>
    </source>
</evidence>
<dbReference type="KEGG" id="theu:HPC62_22890"/>
<organism evidence="2 3">
    <name type="scientific">Thermoleptolyngbya sichuanensis A183</name>
    <dbReference type="NCBI Taxonomy" id="2737172"/>
    <lineage>
        <taxon>Bacteria</taxon>
        <taxon>Bacillati</taxon>
        <taxon>Cyanobacteriota</taxon>
        <taxon>Cyanophyceae</taxon>
        <taxon>Oculatellales</taxon>
        <taxon>Oculatellaceae</taxon>
        <taxon>Thermoleptolyngbya</taxon>
        <taxon>Thermoleptolyngbya sichuanensis</taxon>
    </lineage>
</organism>
<feature type="transmembrane region" description="Helical" evidence="1">
    <location>
        <begin position="106"/>
        <end position="124"/>
    </location>
</feature>
<feature type="transmembrane region" description="Helical" evidence="1">
    <location>
        <begin position="80"/>
        <end position="100"/>
    </location>
</feature>
<dbReference type="EMBL" id="CP053661">
    <property type="protein sequence ID" value="QKD85149.1"/>
    <property type="molecule type" value="Genomic_DNA"/>
</dbReference>
<protein>
    <recommendedName>
        <fullName evidence="4">DUF975 family protein</fullName>
    </recommendedName>
</protein>
<dbReference type="AlphaFoldDB" id="A0A6M8BCV5"/>
<evidence type="ECO:0000313" key="2">
    <source>
        <dbReference type="EMBL" id="QKD85149.1"/>
    </source>
</evidence>
<evidence type="ECO:0000313" key="3">
    <source>
        <dbReference type="Proteomes" id="UP000505210"/>
    </source>
</evidence>
<feature type="transmembrane region" description="Helical" evidence="1">
    <location>
        <begin position="136"/>
        <end position="154"/>
    </location>
</feature>
<keyword evidence="1" id="KW-0472">Membrane</keyword>
<name>A0A6M8BCV5_9CYAN</name>
<keyword evidence="1" id="KW-0812">Transmembrane</keyword>
<proteinExistence type="predicted"/>
<feature type="transmembrane region" description="Helical" evidence="1">
    <location>
        <begin position="12"/>
        <end position="32"/>
    </location>
</feature>
<gene>
    <name evidence="2" type="ORF">HPC62_22890</name>
</gene>
<keyword evidence="3" id="KW-1185">Reference proteome</keyword>
<evidence type="ECO:0008006" key="4">
    <source>
        <dbReference type="Google" id="ProtNLM"/>
    </source>
</evidence>
<dbReference type="PANTHER" id="PTHR40076">
    <property type="entry name" value="MEMBRANE PROTEIN-RELATED"/>
    <property type="match status" value="1"/>
</dbReference>
<dbReference type="PANTHER" id="PTHR40076:SF1">
    <property type="entry name" value="MEMBRANE PROTEIN"/>
    <property type="match status" value="1"/>
</dbReference>
<dbReference type="InterPro" id="IPR010380">
    <property type="entry name" value="DUF975"/>
</dbReference>
<sequence>MGEGWELFKKNAGGFFGFTLIMLLVSIIPQVLPERIKPLGSIASSVLSGPLGAGFYIVAFKLMKQRATTFSDFFRGFNHFLPLFLASLVTGILTLIGFALFVLPGIYLAVAWMFTTPFIVDRKFDFWDAMESSRKVISRNWFSWFIFLIVLALLNFVGFLLFGVGALVTIPLSACAVAIAYQEVMGLSNSGIADEGAGITDSF</sequence>
<reference evidence="2 3" key="1">
    <citation type="submission" date="2020-05" db="EMBL/GenBank/DDBJ databases">
        <title>Complete genome sequence of of a novel Thermoleptolyngbya strain isolated from hot springs of Ganzi, Sichuan China.</title>
        <authorList>
            <person name="Tang J."/>
            <person name="Daroch M."/>
            <person name="Li L."/>
            <person name="Waleron K."/>
            <person name="Waleron M."/>
            <person name="Waleron M."/>
        </authorList>
    </citation>
    <scope>NUCLEOTIDE SEQUENCE [LARGE SCALE GENOMIC DNA]</scope>
    <source>
        <strain evidence="2 3">PKUAC-SCTA183</strain>
    </source>
</reference>
<keyword evidence="1" id="KW-1133">Transmembrane helix</keyword>
<accession>A0A6M8BCV5</accession>
<feature type="transmembrane region" description="Helical" evidence="1">
    <location>
        <begin position="38"/>
        <end position="59"/>
    </location>
</feature>